<dbReference type="NCBIfam" id="TIGR01444">
    <property type="entry name" value="fkbM_fam"/>
    <property type="match status" value="1"/>
</dbReference>
<feature type="domain" description="Methyltransferase FkbM" evidence="1">
    <location>
        <begin position="13"/>
        <end position="132"/>
    </location>
</feature>
<gene>
    <name evidence="2" type="ORF">BGCPKDLD_4657</name>
</gene>
<evidence type="ECO:0000313" key="2">
    <source>
        <dbReference type="EMBL" id="GJE78046.1"/>
    </source>
</evidence>
<accession>A0ABQ4V0C4</accession>
<name>A0ABQ4V0C4_9HYPH</name>
<dbReference type="InterPro" id="IPR029063">
    <property type="entry name" value="SAM-dependent_MTases_sf"/>
</dbReference>
<comment type="caution">
    <text evidence="2">The sequence shown here is derived from an EMBL/GenBank/DDBJ whole genome shotgun (WGS) entry which is preliminary data.</text>
</comment>
<protein>
    <recommendedName>
        <fullName evidence="1">Methyltransferase FkbM domain-containing protein</fullName>
    </recommendedName>
</protein>
<dbReference type="Gene3D" id="3.40.50.150">
    <property type="entry name" value="Vaccinia Virus protein VP39"/>
    <property type="match status" value="1"/>
</dbReference>
<evidence type="ECO:0000313" key="3">
    <source>
        <dbReference type="Proteomes" id="UP001055093"/>
    </source>
</evidence>
<dbReference type="Proteomes" id="UP001055093">
    <property type="component" value="Unassembled WGS sequence"/>
</dbReference>
<proteinExistence type="predicted"/>
<reference evidence="2" key="2">
    <citation type="submission" date="2021-08" db="EMBL/GenBank/DDBJ databases">
        <authorList>
            <person name="Tani A."/>
            <person name="Ola A."/>
            <person name="Ogura Y."/>
            <person name="Katsura K."/>
            <person name="Hayashi T."/>
        </authorList>
    </citation>
    <scope>NUCLEOTIDE SEQUENCE</scope>
    <source>
        <strain evidence="2">DSM 14458</strain>
    </source>
</reference>
<keyword evidence="3" id="KW-1185">Reference proteome</keyword>
<evidence type="ECO:0000259" key="1">
    <source>
        <dbReference type="Pfam" id="PF05050"/>
    </source>
</evidence>
<dbReference type="Pfam" id="PF05050">
    <property type="entry name" value="Methyltransf_21"/>
    <property type="match status" value="1"/>
</dbReference>
<dbReference type="InterPro" id="IPR006342">
    <property type="entry name" value="FkbM_mtfrase"/>
</dbReference>
<dbReference type="EMBL" id="BPRE01000019">
    <property type="protein sequence ID" value="GJE78046.1"/>
    <property type="molecule type" value="Genomic_DNA"/>
</dbReference>
<dbReference type="SUPFAM" id="SSF53335">
    <property type="entry name" value="S-adenosyl-L-methionine-dependent methyltransferases"/>
    <property type="match status" value="1"/>
</dbReference>
<sequence length="244" mass="27155">MINQNLIFDLGMSEGNDTAYYLAKGFSVVGVEADPVICVALRNRFAHEIAAGRLDLFNAAAFHTAGMAVDLWRNDAAQGTSSLRKSNKAQFADSQRSFSVKTVDWPTLVTKHGVPRYCKIDIEGGEIDFLKSVSGAEALPPYMSAESKTLEPIVALHELGYRHFKLVDQGAVRSFPICNPPLEGTYVPKPDWRHTSGPFGRELPGPAWLSFNEIKDLFQTLLEIKRHRTVGWTWYDCHAAIEVD</sequence>
<reference evidence="2" key="1">
    <citation type="journal article" date="2021" name="Front. Microbiol.">
        <title>Comprehensive Comparative Genomics and Phenotyping of Methylobacterium Species.</title>
        <authorList>
            <person name="Alessa O."/>
            <person name="Ogura Y."/>
            <person name="Fujitani Y."/>
            <person name="Takami H."/>
            <person name="Hayashi T."/>
            <person name="Sahin N."/>
            <person name="Tani A."/>
        </authorList>
    </citation>
    <scope>NUCLEOTIDE SEQUENCE</scope>
    <source>
        <strain evidence="2">DSM 14458</strain>
    </source>
</reference>
<organism evidence="2 3">
    <name type="scientific">Methylorubrum suomiense</name>
    <dbReference type="NCBI Taxonomy" id="144191"/>
    <lineage>
        <taxon>Bacteria</taxon>
        <taxon>Pseudomonadati</taxon>
        <taxon>Pseudomonadota</taxon>
        <taxon>Alphaproteobacteria</taxon>
        <taxon>Hyphomicrobiales</taxon>
        <taxon>Methylobacteriaceae</taxon>
        <taxon>Methylorubrum</taxon>
    </lineage>
</organism>
<dbReference type="RefSeq" id="WP_238308627.1">
    <property type="nucleotide sequence ID" value="NZ_BPRE01000019.1"/>
</dbReference>